<dbReference type="EMBL" id="JAUEPU010000002">
    <property type="protein sequence ID" value="KAK0505588.1"/>
    <property type="molecule type" value="Genomic_DNA"/>
</dbReference>
<proteinExistence type="predicted"/>
<comment type="caution">
    <text evidence="1">The sequence shown here is derived from an EMBL/GenBank/DDBJ whole genome shotgun (WGS) entry which is preliminary data.</text>
</comment>
<protein>
    <recommendedName>
        <fullName evidence="3">F-box domain-containing protein</fullName>
    </recommendedName>
</protein>
<dbReference type="InterPro" id="IPR036047">
    <property type="entry name" value="F-box-like_dom_sf"/>
</dbReference>
<gene>
    <name evidence="1" type="ORF">EDD18DRAFT_1326572</name>
</gene>
<evidence type="ECO:0000313" key="1">
    <source>
        <dbReference type="EMBL" id="KAK0505588.1"/>
    </source>
</evidence>
<accession>A0AA39UVV4</accession>
<evidence type="ECO:0000313" key="2">
    <source>
        <dbReference type="Proteomes" id="UP001175228"/>
    </source>
</evidence>
<dbReference type="Proteomes" id="UP001175228">
    <property type="component" value="Unassembled WGS sequence"/>
</dbReference>
<keyword evidence="2" id="KW-1185">Reference proteome</keyword>
<dbReference type="AlphaFoldDB" id="A0AA39UVV4"/>
<name>A0AA39UVV4_9AGAR</name>
<sequence>MITSHNSDSSFEQQQPEAPINILPHEILLEIFPFGTESTQGTSFSFLISHICRSWRSLAIYDARLWTSLHIQLEASVDPLPIPTDSPFELSQVFPRETLILERSGDRDLDFDFMGLDDDVDGLDNFTQEHYFLLSCLLSRHAHRLRTFKVATDDWPSIIRLSTQLWSLKMPKLENYDSKPFTSLDIQRPMKTLQSFRACCTHHSIASAVPGFLGIGVGSGHRIFAGCLYKNSHGILTDSKDTLEVLELTFIVRLDESEDVIDPPVPENRLVLPHVRWLELGYMGPSEAQQILRQFDFPSLRGLSLQNSREHAESSAVLMVVMTFVQLEQLSSLNLYEICVAEAEDFPEEETVTENSVPLVLQLLLRVSRGNLHALRITKCCKDFYRFLNYGNGLSLEGGSVNLSTLKDIFVQPLGPESGAVVSFLRKRLERGTINGVYTGPVLDSMVLGLTDDVQEEFESLGYRQLAKLSKVVFY</sequence>
<organism evidence="1 2">
    <name type="scientific">Armillaria luteobubalina</name>
    <dbReference type="NCBI Taxonomy" id="153913"/>
    <lineage>
        <taxon>Eukaryota</taxon>
        <taxon>Fungi</taxon>
        <taxon>Dikarya</taxon>
        <taxon>Basidiomycota</taxon>
        <taxon>Agaricomycotina</taxon>
        <taxon>Agaricomycetes</taxon>
        <taxon>Agaricomycetidae</taxon>
        <taxon>Agaricales</taxon>
        <taxon>Marasmiineae</taxon>
        <taxon>Physalacriaceae</taxon>
        <taxon>Armillaria</taxon>
    </lineage>
</organism>
<reference evidence="1" key="1">
    <citation type="submission" date="2023-06" db="EMBL/GenBank/DDBJ databases">
        <authorList>
            <consortium name="Lawrence Berkeley National Laboratory"/>
            <person name="Ahrendt S."/>
            <person name="Sahu N."/>
            <person name="Indic B."/>
            <person name="Wong-Bajracharya J."/>
            <person name="Merenyi Z."/>
            <person name="Ke H.-M."/>
            <person name="Monk M."/>
            <person name="Kocsube S."/>
            <person name="Drula E."/>
            <person name="Lipzen A."/>
            <person name="Balint B."/>
            <person name="Henrissat B."/>
            <person name="Andreopoulos B."/>
            <person name="Martin F.M."/>
            <person name="Harder C.B."/>
            <person name="Rigling D."/>
            <person name="Ford K.L."/>
            <person name="Foster G.D."/>
            <person name="Pangilinan J."/>
            <person name="Papanicolaou A."/>
            <person name="Barry K."/>
            <person name="LaButti K."/>
            <person name="Viragh M."/>
            <person name="Koriabine M."/>
            <person name="Yan M."/>
            <person name="Riley R."/>
            <person name="Champramary S."/>
            <person name="Plett K.L."/>
            <person name="Tsai I.J."/>
            <person name="Slot J."/>
            <person name="Sipos G."/>
            <person name="Plett J."/>
            <person name="Nagy L.G."/>
            <person name="Grigoriev I.V."/>
        </authorList>
    </citation>
    <scope>NUCLEOTIDE SEQUENCE</scope>
    <source>
        <strain evidence="1">HWK02</strain>
    </source>
</reference>
<dbReference type="Gene3D" id="1.20.1280.50">
    <property type="match status" value="1"/>
</dbReference>
<dbReference type="SUPFAM" id="SSF81383">
    <property type="entry name" value="F-box domain"/>
    <property type="match status" value="1"/>
</dbReference>
<evidence type="ECO:0008006" key="3">
    <source>
        <dbReference type="Google" id="ProtNLM"/>
    </source>
</evidence>